<evidence type="ECO:0000256" key="2">
    <source>
        <dbReference type="ARBA" id="ARBA00022723"/>
    </source>
</evidence>
<comment type="caution">
    <text evidence="8">The sequence shown here is derived from an EMBL/GenBank/DDBJ whole genome shotgun (WGS) entry which is preliminary data.</text>
</comment>
<proteinExistence type="inferred from homology"/>
<gene>
    <name evidence="8" type="ORF">COC19_03915</name>
</gene>
<evidence type="ECO:0000259" key="7">
    <source>
        <dbReference type="PROSITE" id="PS50249"/>
    </source>
</evidence>
<dbReference type="SUPFAM" id="SSF47781">
    <property type="entry name" value="RuvA domain 2-like"/>
    <property type="match status" value="1"/>
</dbReference>
<keyword evidence="3" id="KW-0378">Hydrolase</keyword>
<dbReference type="AlphaFoldDB" id="A0A2A4MQ86"/>
<dbReference type="GO" id="GO:0006508">
    <property type="term" value="P:proteolysis"/>
    <property type="evidence" value="ECO:0007669"/>
    <property type="project" value="UniProtKB-KW"/>
</dbReference>
<dbReference type="InterPro" id="IPR025657">
    <property type="entry name" value="RadC_JAB"/>
</dbReference>
<protein>
    <recommendedName>
        <fullName evidence="7">MPN domain-containing protein</fullName>
    </recommendedName>
</protein>
<dbReference type="Pfam" id="PF20582">
    <property type="entry name" value="UPF0758_N"/>
    <property type="match status" value="1"/>
</dbReference>
<dbReference type="NCBIfam" id="NF000642">
    <property type="entry name" value="PRK00024.1"/>
    <property type="match status" value="1"/>
</dbReference>
<dbReference type="PANTHER" id="PTHR30471:SF3">
    <property type="entry name" value="UPF0758 PROTEIN YEES-RELATED"/>
    <property type="match status" value="1"/>
</dbReference>
<evidence type="ECO:0000256" key="4">
    <source>
        <dbReference type="ARBA" id="ARBA00022833"/>
    </source>
</evidence>
<dbReference type="Gene3D" id="3.40.140.10">
    <property type="entry name" value="Cytidine Deaminase, domain 2"/>
    <property type="match status" value="1"/>
</dbReference>
<dbReference type="InterPro" id="IPR020891">
    <property type="entry name" value="UPF0758_CS"/>
</dbReference>
<dbReference type="SUPFAM" id="SSF102712">
    <property type="entry name" value="JAB1/MPN domain"/>
    <property type="match status" value="1"/>
</dbReference>
<keyword evidence="5" id="KW-0482">Metalloprotease</keyword>
<dbReference type="GO" id="GO:0046872">
    <property type="term" value="F:metal ion binding"/>
    <property type="evidence" value="ECO:0007669"/>
    <property type="project" value="UniProtKB-KW"/>
</dbReference>
<dbReference type="EMBL" id="NVQR01000053">
    <property type="protein sequence ID" value="PCH61884.1"/>
    <property type="molecule type" value="Genomic_DNA"/>
</dbReference>
<dbReference type="PROSITE" id="PS01302">
    <property type="entry name" value="UPF0758"/>
    <property type="match status" value="1"/>
</dbReference>
<sequence length="224" mass="24567">MSISQWPKMERPRERLLIEGAASLSDAQLIAIFLGTGIKGKTALDLARELLISFGNLGGIVSASCEEFCAHRGAGVGKYALLQAAHELSQRQSMESIQVGSILTSSAATKNYLRARFRNYKSEVFSCLYLNNQHHVVKFEELFRGTIDGAAVYPREVVRRCLYHNAAAVIFAHNHPSGIAEPSQADIAITVKLKIALETIDVRVLDHLVVGNCEVVSFSERGLL</sequence>
<dbReference type="InterPro" id="IPR037518">
    <property type="entry name" value="MPN"/>
</dbReference>
<dbReference type="GO" id="GO:0008237">
    <property type="term" value="F:metallopeptidase activity"/>
    <property type="evidence" value="ECO:0007669"/>
    <property type="project" value="UniProtKB-KW"/>
</dbReference>
<evidence type="ECO:0000256" key="3">
    <source>
        <dbReference type="ARBA" id="ARBA00022801"/>
    </source>
</evidence>
<evidence type="ECO:0000256" key="5">
    <source>
        <dbReference type="ARBA" id="ARBA00023049"/>
    </source>
</evidence>
<evidence type="ECO:0000256" key="6">
    <source>
        <dbReference type="RuleBase" id="RU003797"/>
    </source>
</evidence>
<dbReference type="Pfam" id="PF04002">
    <property type="entry name" value="RadC"/>
    <property type="match status" value="1"/>
</dbReference>
<accession>A0A2A4MQ86</accession>
<evidence type="ECO:0000313" key="8">
    <source>
        <dbReference type="EMBL" id="PCH61884.1"/>
    </source>
</evidence>
<dbReference type="NCBIfam" id="TIGR00608">
    <property type="entry name" value="radc"/>
    <property type="match status" value="1"/>
</dbReference>
<reference evidence="9" key="1">
    <citation type="submission" date="2017-08" db="EMBL/GenBank/DDBJ databases">
        <title>A dynamic microbial community with high functional redundancy inhabits the cold, oxic subseafloor aquifer.</title>
        <authorList>
            <person name="Tully B.J."/>
            <person name="Wheat C.G."/>
            <person name="Glazer B.T."/>
            <person name="Huber J.A."/>
        </authorList>
    </citation>
    <scope>NUCLEOTIDE SEQUENCE [LARGE SCALE GENOMIC DNA]</scope>
</reference>
<evidence type="ECO:0000313" key="9">
    <source>
        <dbReference type="Proteomes" id="UP000218172"/>
    </source>
</evidence>
<keyword evidence="2" id="KW-0479">Metal-binding</keyword>
<dbReference type="PROSITE" id="PS50249">
    <property type="entry name" value="MPN"/>
    <property type="match status" value="1"/>
</dbReference>
<keyword evidence="4" id="KW-0862">Zinc</keyword>
<evidence type="ECO:0000256" key="1">
    <source>
        <dbReference type="ARBA" id="ARBA00022670"/>
    </source>
</evidence>
<comment type="similarity">
    <text evidence="6">Belongs to the UPF0758 family.</text>
</comment>
<feature type="domain" description="MPN" evidence="7">
    <location>
        <begin position="102"/>
        <end position="224"/>
    </location>
</feature>
<dbReference type="InterPro" id="IPR010994">
    <property type="entry name" value="RuvA_2-like"/>
</dbReference>
<dbReference type="InterPro" id="IPR046778">
    <property type="entry name" value="UPF0758_N"/>
</dbReference>
<organism evidence="8 9">
    <name type="scientific">SAR86 cluster bacterium</name>
    <dbReference type="NCBI Taxonomy" id="2030880"/>
    <lineage>
        <taxon>Bacteria</taxon>
        <taxon>Pseudomonadati</taxon>
        <taxon>Pseudomonadota</taxon>
        <taxon>Gammaproteobacteria</taxon>
        <taxon>SAR86 cluster</taxon>
    </lineage>
</organism>
<dbReference type="Proteomes" id="UP000218172">
    <property type="component" value="Unassembled WGS sequence"/>
</dbReference>
<dbReference type="CDD" id="cd08071">
    <property type="entry name" value="MPN_DUF2466"/>
    <property type="match status" value="1"/>
</dbReference>
<name>A0A2A4MQ86_9GAMM</name>
<dbReference type="InterPro" id="IPR001405">
    <property type="entry name" value="UPF0758"/>
</dbReference>
<dbReference type="PANTHER" id="PTHR30471">
    <property type="entry name" value="DNA REPAIR PROTEIN RADC"/>
    <property type="match status" value="1"/>
</dbReference>
<keyword evidence="1" id="KW-0645">Protease</keyword>